<evidence type="ECO:0000256" key="5">
    <source>
        <dbReference type="ARBA" id="ARBA00022917"/>
    </source>
</evidence>
<keyword evidence="3" id="KW-0396">Initiation factor</keyword>
<dbReference type="FunFam" id="1.25.40.860:FF:000003">
    <property type="entry name" value="Eukaryotic translation initiation factor 3 subunit A"/>
    <property type="match status" value="1"/>
</dbReference>
<dbReference type="Proteomes" id="UP001432322">
    <property type="component" value="Unassembled WGS sequence"/>
</dbReference>
<feature type="compositionally biased region" description="Low complexity" evidence="8">
    <location>
        <begin position="1012"/>
        <end position="1021"/>
    </location>
</feature>
<dbReference type="HAMAP" id="MF_03000">
    <property type="entry name" value="eIF3a"/>
    <property type="match status" value="1"/>
</dbReference>
<accession>A0AAV5VH16</accession>
<dbReference type="Pfam" id="PF22591">
    <property type="entry name" value="eIF3a_PCI_TPR-like"/>
    <property type="match status" value="1"/>
</dbReference>
<evidence type="ECO:0000256" key="8">
    <source>
        <dbReference type="SAM" id="MobiDB-lite"/>
    </source>
</evidence>
<evidence type="ECO:0000313" key="11">
    <source>
        <dbReference type="Proteomes" id="UP001432322"/>
    </source>
</evidence>
<keyword evidence="6 7" id="KW-0175">Coiled coil</keyword>
<comment type="subcellular location">
    <subcellularLocation>
        <location evidence="1">Cytoplasm</location>
    </subcellularLocation>
</comment>
<proteinExistence type="inferred from homology"/>
<feature type="compositionally biased region" description="Low complexity" evidence="8">
    <location>
        <begin position="932"/>
        <end position="942"/>
    </location>
</feature>
<dbReference type="InterPro" id="IPR027512">
    <property type="entry name" value="EIF3A"/>
</dbReference>
<evidence type="ECO:0000256" key="2">
    <source>
        <dbReference type="ARBA" id="ARBA00022490"/>
    </source>
</evidence>
<dbReference type="Gene3D" id="4.10.860.10">
    <property type="entry name" value="UVR domain"/>
    <property type="match status" value="1"/>
</dbReference>
<evidence type="ECO:0000256" key="4">
    <source>
        <dbReference type="ARBA" id="ARBA00022884"/>
    </source>
</evidence>
<feature type="compositionally biased region" description="Basic and acidic residues" evidence="8">
    <location>
        <begin position="954"/>
        <end position="985"/>
    </location>
</feature>
<dbReference type="FunFam" id="4.10.860.10:FF:000001">
    <property type="entry name" value="Eukaryotic translation initiation factor 3 subunit A"/>
    <property type="match status" value="1"/>
</dbReference>
<feature type="domain" description="PCI" evidence="9">
    <location>
        <begin position="320"/>
        <end position="499"/>
    </location>
</feature>
<feature type="compositionally biased region" description="Basic and acidic residues" evidence="8">
    <location>
        <begin position="995"/>
        <end position="1007"/>
    </location>
</feature>
<dbReference type="GO" id="GO:0071541">
    <property type="term" value="C:eukaryotic translation initiation factor 3 complex, eIF3m"/>
    <property type="evidence" value="ECO:0007669"/>
    <property type="project" value="TreeGrafter"/>
</dbReference>
<protein>
    <recommendedName>
        <fullName evidence="9">PCI domain-containing protein</fullName>
    </recommendedName>
</protein>
<dbReference type="GO" id="GO:0071540">
    <property type="term" value="C:eukaryotic translation initiation factor 3 complex, eIF3e"/>
    <property type="evidence" value="ECO:0007669"/>
    <property type="project" value="TreeGrafter"/>
</dbReference>
<dbReference type="PROSITE" id="PS50250">
    <property type="entry name" value="PCI"/>
    <property type="match status" value="1"/>
</dbReference>
<dbReference type="EMBL" id="BTSY01000003">
    <property type="protein sequence ID" value="GMT19012.1"/>
    <property type="molecule type" value="Genomic_DNA"/>
</dbReference>
<dbReference type="GO" id="GO:0003743">
    <property type="term" value="F:translation initiation factor activity"/>
    <property type="evidence" value="ECO:0007669"/>
    <property type="project" value="UniProtKB-KW"/>
</dbReference>
<feature type="compositionally biased region" description="Basic and acidic residues" evidence="8">
    <location>
        <begin position="1072"/>
        <end position="1112"/>
    </location>
</feature>
<dbReference type="PANTHER" id="PTHR14005:SF0">
    <property type="entry name" value="EUKARYOTIC TRANSLATION INITIATION FACTOR 3 SUBUNIT A"/>
    <property type="match status" value="1"/>
</dbReference>
<keyword evidence="4" id="KW-0694">RNA-binding</keyword>
<sequence>MPPAFFQKPEAALKRAQELIQVGKEQDALDTLHDTIKARRHKQWSQMHEQIMLKHLELCVSLRKPHVAKDALFQYKALTQQVAVESLEKVIVHLLQLAEQKTEDAQKTSIEKVEEIDDLDNADAPENLLLSVVSGAAAQDRMDRTVLSPWLRFLWDSYRNCLELLRNNAQVEQLYHRITRKSFSFCAKYQRRAEFRKLCDLLRTHLAQIQKHQHLAHVVKLSSAESLVLMQDTRLCQLDTAIQMELWQEAYRSAEDVHGMMQLSKDKDRRTVKPASYVNYYDKLALVFWKAGNRLFHAAALLQKFIIFKDMKKSFSPEEATEQATRVLLASLAIPDGADLPSDLTRHLDIEDQHLGNIRLLSNLLRLPIAPTRSGILKECARFGVPETASEEVRSLFRLLENNFSPLGMTKQACAVMDKIEKPEYAQYVDAIKAVAATKALKQISVIYEVISWERLLKIIPFYEELEMERFIVDVSKHRFVKAQIDHRGDCVRFGGAAEATLAGGVDLEEADGFTGDDTQLGVEGIRAHLELMYNKLKGTVEQLDGETLKNESLENVKRHASIYGMCKQQDYERILMRRRKIETYKESSERVKAEKTAKAAEEAAKRDEQKKLEEKKRLELENINIEKRKREADKREVEEKVRADQMRKLLATSFGMNILREYGEAAIAEMDIEQVLKEQRERLDKERSQQQQRLQQQERKFDHWVRALHLEESMERKSMQDMRRKEAPGKWNKFEMERVQKAIEEHAREVDMYNKLESVGLSAEEWIEEVKMSHEDDFAKKLNEWEEKLDAVRTARLAERAEERRKERRAEWLQKMALEERRRKEDEEKQKQLALEEQRRARRGDMENRRRDRDDRDAESSKAMNDDDWRRGATSAPMRGGPGGMERRGPPREFERGPDRAPMRERNEPASNSDRVDNWRSERVAQPPAPVAVAAPSFPAPGERPRLNLAPRVRRDEPEAPSRDDFGSRVVKRDDGPAPIRRDGPPQAAPPSEGKWERGGVVRRPDPAPVAPTSAPAAAPVQQEDDETWEKAGPKGRAPKESPPAPAASQPWRPNRAAGGAPSDSPAPRDFGGRDGPRRDFGDRDGPRRDFGGDRDGPRRDFGGDRDGPRR</sequence>
<evidence type="ECO:0000256" key="1">
    <source>
        <dbReference type="ARBA" id="ARBA00004496"/>
    </source>
</evidence>
<evidence type="ECO:0000259" key="9">
    <source>
        <dbReference type="PROSITE" id="PS50250"/>
    </source>
</evidence>
<feature type="non-terminal residue" evidence="10">
    <location>
        <position position="1112"/>
    </location>
</feature>
<keyword evidence="11" id="KW-1185">Reference proteome</keyword>
<evidence type="ECO:0000256" key="6">
    <source>
        <dbReference type="ARBA" id="ARBA00023054"/>
    </source>
</evidence>
<dbReference type="GO" id="GO:0003729">
    <property type="term" value="F:mRNA binding"/>
    <property type="evidence" value="ECO:0007669"/>
    <property type="project" value="TreeGrafter"/>
</dbReference>
<dbReference type="InterPro" id="IPR000717">
    <property type="entry name" value="PCI_dom"/>
</dbReference>
<keyword evidence="5" id="KW-0648">Protein biosynthesis</keyword>
<dbReference type="AlphaFoldDB" id="A0AAV5VH16"/>
<evidence type="ECO:0000256" key="3">
    <source>
        <dbReference type="ARBA" id="ARBA00022540"/>
    </source>
</evidence>
<feature type="coiled-coil region" evidence="7">
    <location>
        <begin position="670"/>
        <end position="701"/>
    </location>
</feature>
<gene>
    <name evidence="10" type="ORF">PFISCL1PPCAC_10309</name>
</gene>
<dbReference type="GO" id="GO:0043614">
    <property type="term" value="C:multi-eIF complex"/>
    <property type="evidence" value="ECO:0007669"/>
    <property type="project" value="TreeGrafter"/>
</dbReference>
<feature type="compositionally biased region" description="Basic and acidic residues" evidence="8">
    <location>
        <begin position="817"/>
        <end position="872"/>
    </location>
</feature>
<feature type="compositionally biased region" description="Low complexity" evidence="8">
    <location>
        <begin position="1048"/>
        <end position="1071"/>
    </location>
</feature>
<feature type="region of interest" description="Disordered" evidence="8">
    <location>
        <begin position="817"/>
        <end position="1112"/>
    </location>
</feature>
<name>A0AAV5VH16_9BILA</name>
<dbReference type="GO" id="GO:0002188">
    <property type="term" value="P:translation reinitiation"/>
    <property type="evidence" value="ECO:0007669"/>
    <property type="project" value="TreeGrafter"/>
</dbReference>
<comment type="caution">
    <text evidence="10">The sequence shown here is derived from an EMBL/GenBank/DDBJ whole genome shotgun (WGS) entry which is preliminary data.</text>
</comment>
<dbReference type="SMART" id="SM00088">
    <property type="entry name" value="PINT"/>
    <property type="match status" value="1"/>
</dbReference>
<evidence type="ECO:0000256" key="7">
    <source>
        <dbReference type="SAM" id="Coils"/>
    </source>
</evidence>
<dbReference type="InterPro" id="IPR054711">
    <property type="entry name" value="eIF3a_PCI_TPR-like"/>
</dbReference>
<organism evidence="10 11">
    <name type="scientific">Pristionchus fissidentatus</name>
    <dbReference type="NCBI Taxonomy" id="1538716"/>
    <lineage>
        <taxon>Eukaryota</taxon>
        <taxon>Metazoa</taxon>
        <taxon>Ecdysozoa</taxon>
        <taxon>Nematoda</taxon>
        <taxon>Chromadorea</taxon>
        <taxon>Rhabditida</taxon>
        <taxon>Rhabditina</taxon>
        <taxon>Diplogasteromorpha</taxon>
        <taxon>Diplogasteroidea</taxon>
        <taxon>Neodiplogasteridae</taxon>
        <taxon>Pristionchus</taxon>
    </lineage>
</organism>
<feature type="compositionally biased region" description="Basic and acidic residues" evidence="8">
    <location>
        <begin position="886"/>
        <end position="924"/>
    </location>
</feature>
<dbReference type="Gene3D" id="1.25.40.860">
    <property type="match status" value="1"/>
</dbReference>
<dbReference type="PANTHER" id="PTHR14005">
    <property type="entry name" value="EUKARYOTIC TRANSLATION INITIATION FACTOR 3, THETA SUBUNIT"/>
    <property type="match status" value="1"/>
</dbReference>
<feature type="coiled-coil region" evidence="7">
    <location>
        <begin position="591"/>
        <end position="641"/>
    </location>
</feature>
<reference evidence="10" key="1">
    <citation type="submission" date="2023-10" db="EMBL/GenBank/DDBJ databases">
        <title>Genome assembly of Pristionchus species.</title>
        <authorList>
            <person name="Yoshida K."/>
            <person name="Sommer R.J."/>
        </authorList>
    </citation>
    <scope>NUCLEOTIDE SEQUENCE</scope>
    <source>
        <strain evidence="10">RS5133</strain>
    </source>
</reference>
<dbReference type="GO" id="GO:0001732">
    <property type="term" value="P:formation of cytoplasmic translation initiation complex"/>
    <property type="evidence" value="ECO:0007669"/>
    <property type="project" value="TreeGrafter"/>
</dbReference>
<keyword evidence="2" id="KW-0963">Cytoplasm</keyword>
<evidence type="ECO:0000313" key="10">
    <source>
        <dbReference type="EMBL" id="GMT19012.1"/>
    </source>
</evidence>